<accession>A0AAV2SGE4</accession>
<dbReference type="Pfam" id="PF00583">
    <property type="entry name" value="Acetyltransf_1"/>
    <property type="match status" value="1"/>
</dbReference>
<dbReference type="SUPFAM" id="SSF55729">
    <property type="entry name" value="Acyl-CoA N-acyltransferases (Nat)"/>
    <property type="match status" value="1"/>
</dbReference>
<comment type="caution">
    <text evidence="2">The sequence shown here is derived from an EMBL/GenBank/DDBJ whole genome shotgun (WGS) entry which is preliminary data.</text>
</comment>
<evidence type="ECO:0000259" key="1">
    <source>
        <dbReference type="Pfam" id="PF00583"/>
    </source>
</evidence>
<proteinExistence type="predicted"/>
<name>A0AAV2SGE4_MEGNR</name>
<dbReference type="AlphaFoldDB" id="A0AAV2SGE4"/>
<protein>
    <recommendedName>
        <fullName evidence="1">N-acetyltransferase domain-containing protein</fullName>
    </recommendedName>
</protein>
<organism evidence="2 3">
    <name type="scientific">Meganyctiphanes norvegica</name>
    <name type="common">Northern krill</name>
    <name type="synonym">Thysanopoda norvegica</name>
    <dbReference type="NCBI Taxonomy" id="48144"/>
    <lineage>
        <taxon>Eukaryota</taxon>
        <taxon>Metazoa</taxon>
        <taxon>Ecdysozoa</taxon>
        <taxon>Arthropoda</taxon>
        <taxon>Crustacea</taxon>
        <taxon>Multicrustacea</taxon>
        <taxon>Malacostraca</taxon>
        <taxon>Eumalacostraca</taxon>
        <taxon>Eucarida</taxon>
        <taxon>Euphausiacea</taxon>
        <taxon>Euphausiidae</taxon>
        <taxon>Meganyctiphanes</taxon>
    </lineage>
</organism>
<dbReference type="InterPro" id="IPR000182">
    <property type="entry name" value="GNAT_dom"/>
</dbReference>
<gene>
    <name evidence="2" type="ORF">MNOR_LOCUS35524</name>
</gene>
<dbReference type="EMBL" id="CAXKWB010059680">
    <property type="protein sequence ID" value="CAL4182158.1"/>
    <property type="molecule type" value="Genomic_DNA"/>
</dbReference>
<reference evidence="2 3" key="1">
    <citation type="submission" date="2024-05" db="EMBL/GenBank/DDBJ databases">
        <authorList>
            <person name="Wallberg A."/>
        </authorList>
    </citation>
    <scope>NUCLEOTIDE SEQUENCE [LARGE SCALE GENOMIC DNA]</scope>
</reference>
<feature type="domain" description="N-acetyltransferase" evidence="1">
    <location>
        <begin position="30"/>
        <end position="81"/>
    </location>
</feature>
<dbReference type="CDD" id="cd04301">
    <property type="entry name" value="NAT_SF"/>
    <property type="match status" value="1"/>
</dbReference>
<keyword evidence="3" id="KW-1185">Reference proteome</keyword>
<sequence>EMFFMEIINHVYEGIDLFDQNGVDRIFEFILLTVNPSFKGKGIARKLVELSEQKGIEEGCQLGKVEASNVITQYIWKQLGYQPFTVFQFQEYNKEKGKDVFDLAAAAPTTGWHCMSKRLDGKS</sequence>
<evidence type="ECO:0000313" key="2">
    <source>
        <dbReference type="EMBL" id="CAL4182158.1"/>
    </source>
</evidence>
<evidence type="ECO:0000313" key="3">
    <source>
        <dbReference type="Proteomes" id="UP001497623"/>
    </source>
</evidence>
<dbReference type="GO" id="GO:0016747">
    <property type="term" value="F:acyltransferase activity, transferring groups other than amino-acyl groups"/>
    <property type="evidence" value="ECO:0007669"/>
    <property type="project" value="InterPro"/>
</dbReference>
<feature type="non-terminal residue" evidence="2">
    <location>
        <position position="1"/>
    </location>
</feature>
<dbReference type="Gene3D" id="3.40.630.30">
    <property type="match status" value="1"/>
</dbReference>
<dbReference type="Proteomes" id="UP001497623">
    <property type="component" value="Unassembled WGS sequence"/>
</dbReference>
<dbReference type="InterPro" id="IPR016181">
    <property type="entry name" value="Acyl_CoA_acyltransferase"/>
</dbReference>